<evidence type="ECO:0000259" key="5">
    <source>
        <dbReference type="SMART" id="SM01216"/>
    </source>
</evidence>
<feature type="domain" description="FMP27/BLTP2/Hobbit GFWDK motif-containing RBG unit" evidence="3">
    <location>
        <begin position="1547"/>
        <end position="1702"/>
    </location>
</feature>
<gene>
    <name evidence="6" type="ORF">RHTO0S_12e05996g</name>
</gene>
<dbReference type="SMART" id="SM01216">
    <property type="entry name" value="Fmp27_WPPW"/>
    <property type="match status" value="1"/>
</dbReference>
<dbReference type="OrthoDB" id="1562405at2759"/>
<feature type="region of interest" description="Disordered" evidence="1">
    <location>
        <begin position="2132"/>
        <end position="2161"/>
    </location>
</feature>
<dbReference type="SMART" id="SM01215">
    <property type="entry name" value="Fmp27_SW"/>
    <property type="match status" value="1"/>
</dbReference>
<keyword evidence="2" id="KW-1133">Transmembrane helix</keyword>
<dbReference type="InterPro" id="IPR019449">
    <property type="entry name" value="FMP27_WPPW_RBG"/>
</dbReference>
<sequence length="3251" mass="361525">MMSLTTLVTLTPTLVVYLIAAYLTLQLVLPLFLRLFVLPHHLRIGRFSFSSVSGISWEKDGVTARVEKVRCVRWRGRRAGQGVVGETQTDRDKDRAWFVIRCEGVTVDVKKDALVLPREKRDPPPPPGDSPRPPPPPPPHPSRFSALLSRLSSLLVLFALHIDITSLTLEDTLVLSGTLCIGGEIALRSAGAEQVKAWVRLSKVRFAEVATKEEGMGKQPCPALEMRAPLVVRVEAPLQHLRASAHQREGWAPKERGVKLQVLFGGAEPAQEDAQARERTRRGSTSGGLAGRIRKASMQTRRAAREGEEAEQTGGVHVRVHELKRVLDTVSELAAQRKAAKPSAPRQPEPTLQQPPKRLDECTPPRPPPLAYLDSLLLSVPAFVISAHYTTPPHVLSAPSTSSAAPLPKTIAFALSVHDVRADVKLGGLSDEVRGGHREWIGRGEEVAWIVGAEWREVEGRIKMDGSEEEVLLDASKALSFGPSRLDVTSTWHPPFLSRSTCPPTDCAPRPCCLHIPQNHNDAVVVLEAFLGEVRGHAPFETIDSALRIIKARPRKATPSRPSSPTTWAGFEAHQQDETEKKARLVHGLPRIVGTAMMGGVELRIQAPRTSHAADRDPLDSPTLNGDPTDPFFRNWSAPELLCLSFPNGQVSFGGEYVDRSVRRSESDRRAARRAAKHRRQESRNSSKSRRSAQDGDEDEERRVREGDDRGRSTSRGRHEERPTRTFEEEFGVPPPPPLTQEYHKRKLKPLKAIPNLTKDQDRFGLEYRTRFSLSTDILNVYILASSSDSLTHENGYSSDSSAGNGGWTKRDARLPMLPSDPVRLDILAFGPLEWNSAVTLLGDETTRARADAPLPFVDLSTCRGEHGILLETIEVDLWRPIVMGCLRDLITMFATASATSTKQKKEAERTDSARDGPSPIVDILPSDQNLYIALASFDLRIAGTDPKADAHSCRGIALHSGPVVLQYLLQSEHEPGLVGNFAERSALELTEDIRLEANACANPAPKALGGSDLPSRIALAKFSILDLSVDPVVDARASRGRKRYAQARGDGHGEERDDGWEMRGRADLADLTGRRKSIVPPRFTPSATTTVEEKELGKGLIVLPHLAVRLRCQRAAPSDATATSPIDEFIVSFASETINLRLELFSIYLCLVAISSLRVLRPSVSPPTDASSSDIRDAPVTTKRHSPLIQLKGEIGDLHMFPTLPHDTHLFVNLRKINLRFDKTSGLAVNWEKAMLAGQSPTVPGKWEDIIRLRGSQFRLRPEPDNQGNHPFIISLSSETARLRIPFRYIFSRIVDNAASLVKATKQLVYEHVKGGHGFIIEPHPEGPKRLPQIELRVGLFAVEMQDDPFETKLNIIWRAGSDEQNSRLERQAAFDAKVEAIRRAEADGGNDEDEGPDTEDSGTRFASRAKSKVNARHTIGIDEAQRDLLAYNSSHWVRRIRNAAAEQARREETLARRLYGPKDRSSRATANLPIDLVAVSRSAPLARATFHGLSFVITKPSFGEDGLHDFLHDVGKGLPRDTRFTLLVPLHFSWTMEEARFQIRDYPLPLLHVPRSGRRDVPSWQCESDLVIAEEVSGPEAVRRVPCAVIPAHVFQGMGAPYTIVVPRSAMPVKTYAMPVVKIHASEPTRIGWGNSIQPAIQDVARVVDTLSKASPDPSERIGFWDKIRLQVHWRVQLLFPGKAAAVLFHLKGSRDPYALTGFGAGFAKAWKGDVQFRIGLDNPDREFFQILSDEYVLGIPNLREYVDTAATGLSTRDSDGETPADGSTYAPSTVGGDEYDTASTVTADEDEASYWIKICAKCVNGVRWGMGVVLERSCRDKGCEKAGCCGLAPFHRQCRMFDFRPHWEVHTKTSAAIGLDGEVDDSFAGFRSDFVHFSLSLTSPANLSLPNLKNSTSSAGSVDYSGEHGYNSFHFTPNAMTHFIRWWKLFDSSMSLPIRQGKLFPSAQAPSPKFGRHTATIKYRFSLAPLFISHTYRQDNWQDWARGETTVLGIKAKIGRFNVDLHQRAQEMVIRRPEMSETKTVTHKVFYMAEVDLDSLDLRTITAIFREPEKAELAPPDIDPEDDVSPAPTYDDFVLSEDDHDWVNLNDYHDSIYTMPVEEEPRMRIMPFIVSPRFTYYRHKDATMSKDWPEENGSSNGTSGSPAEKPKTKFGDEKSHTCLMGCATDTITVQIKEAQMRLVELEGQLADTDDDDLSAELELRIRAVHRIIERLAQVRVNAHPDFDSSSARNQHGRGPPTPATPTSVEEDSADAGALPHLTNSLYEEWGQWENRYMIHNPTCQVSNATRDLLLKYYYSSRDRKGFVYYASASVLRFIRDLAEKHEKKHRRDWSRRKSTRTGGSSQKRSGAWHDSEQANKLLEELSKREGDFWATNEEQDEGRHHFGDHLETDPYLAAAALPDVFDANSGHLCMFIKPQVSLQSDVDDKSTLIFTAFRAQVKVFQIVDSRIPEDPVNSEVLHQTFARLDGMQIFYPRQQLPRRDRRLLQAFVPLETLIDLRVEPRGFDRVVARTSAALRYDKFNQLRLSSKRDFDDGGLGPGSSQLESHFHTSTDRISFEADKFTLSANPAHFAAVYNVVTNLVLYSDPARKSRSRDIEALVFTRDFSNLRTLIDTVSSLQQRLRRFGSLGQEYQIHLDELDDEGRLELFMSRAELFKAANELNLVVEAFTRAQDSNGPKTTSKRAGLQLEAHAAELTWHMLDKGDLPLAKFSVIGAEFSWASKQDGSASNRMVIKDLRALNSSPEQVFAEIVAKVEGCSDENQLAKVDIFAAALWNTHAPVGGIAIIERFELHLHPIKLQLEHRVGRKILDYLFAERQQKTGDGGDDTPSSRNGSRLSLPASNSSASRSAESLALPRPSQSSSTANLPLTSSSGSIRSVETRVRKAISTEALINEDREEGLDADEMRRRAATNRTFIFVEVSSTVLCLTYRSEKEDKSSLPNIYNITYTTPLIQYRSKTWSFLDMLNEIKRDMIRSVWQQKGQLIGQLLSKTHRRLPMAEARSAAKQAVQASIRNRMRLVKARASTFAANNSSVPLHERSPPLRHDDPLLGTPAVRDPASASSSSSRFPTVTARDSSSSSSDDEEDNIADSSLPFDVAATELIDPNVEFADDGEYPQAIAQARAARDESGGRYGVIGPLVEEPESFDEEEVGGAGEGVVRDSTQSSGDLSAISFPTTESPSSRSDSSPYMSLGSTRKRPSSMTQPARSMSTSSRQSIGYPHHNPLRKQTVEMDDDEKARMLLGRSLD</sequence>
<feature type="compositionally biased region" description="Low complexity" evidence="1">
    <location>
        <begin position="3183"/>
        <end position="3195"/>
    </location>
</feature>
<dbReference type="InterPro" id="IPR019415">
    <property type="entry name" value="FMP27_SW_RBG"/>
</dbReference>
<feature type="compositionally biased region" description="Acidic residues" evidence="1">
    <location>
        <begin position="3145"/>
        <end position="3155"/>
    </location>
</feature>
<feature type="compositionally biased region" description="Basic and acidic residues" evidence="1">
    <location>
        <begin position="3040"/>
        <end position="3052"/>
    </location>
</feature>
<feature type="compositionally biased region" description="Polar residues" evidence="1">
    <location>
        <begin position="3165"/>
        <end position="3182"/>
    </location>
</feature>
<protein>
    <submittedName>
        <fullName evidence="6">RHTO0S12e05996g1_1</fullName>
    </submittedName>
</protein>
<feature type="region of interest" description="Disordered" evidence="1">
    <location>
        <begin position="268"/>
        <end position="316"/>
    </location>
</feature>
<evidence type="ECO:0000256" key="2">
    <source>
        <dbReference type="SAM" id="Phobius"/>
    </source>
</evidence>
<feature type="region of interest" description="Disordered" evidence="1">
    <location>
        <begin position="1756"/>
        <end position="1776"/>
    </location>
</feature>
<feature type="transmembrane region" description="Helical" evidence="2">
    <location>
        <begin position="14"/>
        <end position="37"/>
    </location>
</feature>
<organism evidence="6">
    <name type="scientific">Rhodotorula toruloides</name>
    <name type="common">Yeast</name>
    <name type="synonym">Rhodosporidium toruloides</name>
    <dbReference type="NCBI Taxonomy" id="5286"/>
    <lineage>
        <taxon>Eukaryota</taxon>
        <taxon>Fungi</taxon>
        <taxon>Dikarya</taxon>
        <taxon>Basidiomycota</taxon>
        <taxon>Pucciniomycotina</taxon>
        <taxon>Microbotryomycetes</taxon>
        <taxon>Sporidiobolales</taxon>
        <taxon>Sporidiobolaceae</taxon>
        <taxon>Rhodotorula</taxon>
    </lineage>
</organism>
<feature type="region of interest" description="Disordered" evidence="1">
    <location>
        <begin position="2331"/>
        <end position="2357"/>
    </location>
</feature>
<feature type="domain" description="FMP27 WPPW motif-containing RBG unit" evidence="5">
    <location>
        <begin position="1996"/>
        <end position="2500"/>
    </location>
</feature>
<feature type="region of interest" description="Disordered" evidence="1">
    <location>
        <begin position="3126"/>
        <end position="3251"/>
    </location>
</feature>
<feature type="domain" description="FMP27 SW motif-containing RBG unit" evidence="4">
    <location>
        <begin position="1425"/>
        <end position="1529"/>
    </location>
</feature>
<feature type="region of interest" description="Disordered" evidence="1">
    <location>
        <begin position="2227"/>
        <end position="2256"/>
    </location>
</feature>
<accession>A0A061BB46</accession>
<evidence type="ECO:0000313" key="6">
    <source>
        <dbReference type="EMBL" id="CDR46544.1"/>
    </source>
</evidence>
<keyword evidence="2" id="KW-0472">Membrane</keyword>
<feature type="compositionally biased region" description="Polar residues" evidence="1">
    <location>
        <begin position="3204"/>
        <end position="3220"/>
    </location>
</feature>
<feature type="region of interest" description="Disordered" evidence="1">
    <location>
        <begin position="901"/>
        <end position="920"/>
    </location>
</feature>
<dbReference type="EMBL" id="LK052947">
    <property type="protein sequence ID" value="CDR46544.1"/>
    <property type="molecule type" value="Genomic_DNA"/>
</dbReference>
<feature type="compositionally biased region" description="Basic and acidic residues" evidence="1">
    <location>
        <begin position="904"/>
        <end position="915"/>
    </location>
</feature>
<feature type="compositionally biased region" description="Pro residues" evidence="1">
    <location>
        <begin position="124"/>
        <end position="141"/>
    </location>
</feature>
<feature type="region of interest" description="Disordered" evidence="1">
    <location>
        <begin position="334"/>
        <end position="366"/>
    </location>
</feature>
<feature type="compositionally biased region" description="Polar residues" evidence="1">
    <location>
        <begin position="2862"/>
        <end position="2876"/>
    </location>
</feature>
<feature type="region of interest" description="Disordered" evidence="1">
    <location>
        <begin position="3034"/>
        <end position="3097"/>
    </location>
</feature>
<dbReference type="InterPro" id="IPR019441">
    <property type="entry name" value="FMP27/BLTP2/Hobbit_GFWDK_RBG"/>
</dbReference>
<proteinExistence type="predicted"/>
<feature type="region of interest" description="Disordered" evidence="1">
    <location>
        <begin position="1386"/>
        <end position="1411"/>
    </location>
</feature>
<dbReference type="SMART" id="SM01214">
    <property type="entry name" value="Fmp27_GFWDK"/>
    <property type="match status" value="1"/>
</dbReference>
<evidence type="ECO:0000259" key="3">
    <source>
        <dbReference type="SMART" id="SM01214"/>
    </source>
</evidence>
<evidence type="ECO:0000259" key="4">
    <source>
        <dbReference type="SMART" id="SM01215"/>
    </source>
</evidence>
<name>A0A061BB46_RHOTO</name>
<dbReference type="Pfam" id="PF10344">
    <property type="entry name" value="Hobbit"/>
    <property type="match status" value="1"/>
</dbReference>
<dbReference type="PANTHER" id="PTHR15678">
    <property type="entry name" value="ANTIGEN MLAA-22-RELATED"/>
    <property type="match status" value="1"/>
</dbReference>
<feature type="compositionally biased region" description="Basic and acidic residues" evidence="1">
    <location>
        <begin position="661"/>
        <end position="670"/>
    </location>
</feature>
<feature type="region of interest" description="Disordered" evidence="1">
    <location>
        <begin position="116"/>
        <end position="143"/>
    </location>
</feature>
<feature type="region of interest" description="Disordered" evidence="1">
    <location>
        <begin position="554"/>
        <end position="581"/>
    </location>
</feature>
<feature type="compositionally biased region" description="Basic residues" evidence="1">
    <location>
        <begin position="671"/>
        <end position="691"/>
    </location>
</feature>
<feature type="compositionally biased region" description="Acidic residues" evidence="1">
    <location>
        <begin position="1390"/>
        <end position="1402"/>
    </location>
</feature>
<dbReference type="InterPro" id="IPR045167">
    <property type="entry name" value="Hobbit"/>
</dbReference>
<feature type="compositionally biased region" description="Basic residues" evidence="1">
    <location>
        <begin position="2331"/>
        <end position="2342"/>
    </location>
</feature>
<feature type="compositionally biased region" description="Basic and acidic residues" evidence="1">
    <location>
        <begin position="1050"/>
        <end position="1060"/>
    </location>
</feature>
<feature type="compositionally biased region" description="Basic and acidic residues" evidence="1">
    <location>
        <begin position="701"/>
        <end position="728"/>
    </location>
</feature>
<feature type="compositionally biased region" description="Low complexity" evidence="1">
    <location>
        <begin position="2839"/>
        <end position="2861"/>
    </location>
</feature>
<feature type="region of interest" description="Disordered" evidence="1">
    <location>
        <begin position="2823"/>
        <end position="2876"/>
    </location>
</feature>
<feature type="region of interest" description="Disordered" evidence="1">
    <location>
        <begin position="661"/>
        <end position="739"/>
    </location>
</feature>
<reference evidence="6" key="1">
    <citation type="journal article" date="2014" name="Genome Announc.">
        <title>Draft genome sequence of Rhodosporidium toruloides CECT1137, an oleaginous yeast of biotechnological interest.</title>
        <authorList>
            <person name="Morin N."/>
            <person name="Calcas X."/>
            <person name="Devillers H."/>
            <person name="Durrens P."/>
            <person name="Sherman D.J."/>
            <person name="Nicaud J.-M."/>
            <person name="Neuveglise C."/>
        </authorList>
    </citation>
    <scope>NUCLEOTIDE SEQUENCE</scope>
    <source>
        <strain evidence="6">CECT1137</strain>
    </source>
</reference>
<feature type="compositionally biased region" description="Low complexity" evidence="1">
    <location>
        <begin position="2139"/>
        <end position="2148"/>
    </location>
</feature>
<dbReference type="PANTHER" id="PTHR15678:SF6">
    <property type="entry name" value="BRIDGE-LIKE LIPID TRANSFER PROTEIN FAMILY MEMBER 2"/>
    <property type="match status" value="1"/>
</dbReference>
<keyword evidence="2" id="KW-0812">Transmembrane</keyword>
<feature type="compositionally biased region" description="Basic and acidic residues" evidence="1">
    <location>
        <begin position="2151"/>
        <end position="2161"/>
    </location>
</feature>
<feature type="region of interest" description="Disordered" evidence="1">
    <location>
        <begin position="1040"/>
        <end position="1060"/>
    </location>
</feature>
<evidence type="ECO:0000256" key="1">
    <source>
        <dbReference type="SAM" id="MobiDB-lite"/>
    </source>
</evidence>
<feature type="region of interest" description="Disordered" evidence="1">
    <location>
        <begin position="609"/>
        <end position="631"/>
    </location>
</feature>